<feature type="domain" description="PPE" evidence="2">
    <location>
        <begin position="1"/>
        <end position="161"/>
    </location>
</feature>
<dbReference type="Gene3D" id="1.20.1260.20">
    <property type="entry name" value="PPE superfamily"/>
    <property type="match status" value="1"/>
</dbReference>
<name>A0ABS5RM95_9MYCO</name>
<comment type="similarity">
    <text evidence="1">Belongs to the mycobacterial PPE family.</text>
</comment>
<dbReference type="PANTHER" id="PTHR46766:SF1">
    <property type="entry name" value="GLUTAMINE-RICH PROTEIN 2"/>
    <property type="match status" value="1"/>
</dbReference>
<evidence type="ECO:0000313" key="4">
    <source>
        <dbReference type="EMBL" id="MBS9535423.1"/>
    </source>
</evidence>
<dbReference type="InterPro" id="IPR038332">
    <property type="entry name" value="PPE_sf"/>
</dbReference>
<evidence type="ECO:0000259" key="3">
    <source>
        <dbReference type="Pfam" id="PF12484"/>
    </source>
</evidence>
<proteinExistence type="inferred from homology"/>
<dbReference type="SUPFAM" id="SSF140459">
    <property type="entry name" value="PE/PPE dimer-like"/>
    <property type="match status" value="1"/>
</dbReference>
<dbReference type="InterPro" id="IPR000030">
    <property type="entry name" value="PPE_dom"/>
</dbReference>
<sequence length="382" mass="36787">MLQPEINSGRMYTGAGATPLLAAASAWDNLATDLHATSAGYASVVAGLTSGAWLGRAAMAMAGAVAPYVAWLRATAGQVELTATQAKLAAAAYQTAYAMTVPPPLIAANRSLYLSLVATNALGQNTPAIEATEAHYGEMWAQDASAMYGYQASSSGASSTLPPFGSAPHTANPAAVAASAAAVPSTAATHAASTVAAASTAPSTGSAPQSAASGLSALSYLTPLMYPMSMATMPLSSIMSTLIGRGLTGLGAAAGMAGAAGAHALGSATGVLAPGLAGLASLGHGIPAAAAAVPAATATLGQAAGINGLSVPPTWVAAAPPPVSSAVLASSVGAAEAGGSTSPFPYGMPWTGAGAHGGTGVAAPSKPELLRTLVVPRFPIIG</sequence>
<evidence type="ECO:0000259" key="2">
    <source>
        <dbReference type="Pfam" id="PF00823"/>
    </source>
</evidence>
<accession>A0ABS5RM95</accession>
<dbReference type="Pfam" id="PF12484">
    <property type="entry name" value="PPE-SVP"/>
    <property type="match status" value="1"/>
</dbReference>
<dbReference type="Pfam" id="PF00823">
    <property type="entry name" value="PPE"/>
    <property type="match status" value="1"/>
</dbReference>
<evidence type="ECO:0000256" key="1">
    <source>
        <dbReference type="ARBA" id="ARBA00010652"/>
    </source>
</evidence>
<gene>
    <name evidence="4" type="ORF">KIH27_17705</name>
</gene>
<keyword evidence="5" id="KW-1185">Reference proteome</keyword>
<evidence type="ECO:0000313" key="5">
    <source>
        <dbReference type="Proteomes" id="UP001519535"/>
    </source>
</evidence>
<dbReference type="EMBL" id="JAHCLR010000043">
    <property type="protein sequence ID" value="MBS9535423.1"/>
    <property type="molecule type" value="Genomic_DNA"/>
</dbReference>
<dbReference type="Proteomes" id="UP001519535">
    <property type="component" value="Unassembled WGS sequence"/>
</dbReference>
<comment type="caution">
    <text evidence="4">The sequence shown here is derived from an EMBL/GenBank/DDBJ whole genome shotgun (WGS) entry which is preliminary data.</text>
</comment>
<organism evidence="4 5">
    <name type="scientific">Mycolicibacter acidiphilus</name>
    <dbReference type="NCBI Taxonomy" id="2835306"/>
    <lineage>
        <taxon>Bacteria</taxon>
        <taxon>Bacillati</taxon>
        <taxon>Actinomycetota</taxon>
        <taxon>Actinomycetes</taxon>
        <taxon>Mycobacteriales</taxon>
        <taxon>Mycobacteriaceae</taxon>
        <taxon>Mycolicibacter</taxon>
    </lineage>
</organism>
<feature type="domain" description="PPE family C-terminal" evidence="3">
    <location>
        <begin position="297"/>
        <end position="364"/>
    </location>
</feature>
<protein>
    <submittedName>
        <fullName evidence="4">PPE family protein</fullName>
    </submittedName>
</protein>
<reference evidence="4 5" key="1">
    <citation type="submission" date="2021-05" db="EMBL/GenBank/DDBJ databases">
        <title>Mycobacterium acidophilum sp. nov., an extremely acid-tolerant member of the genus Mycobacterium.</title>
        <authorList>
            <person name="Xia J."/>
        </authorList>
    </citation>
    <scope>NUCLEOTIDE SEQUENCE [LARGE SCALE GENOMIC DNA]</scope>
    <source>
        <strain evidence="4 5">M1</strain>
    </source>
</reference>
<dbReference type="PANTHER" id="PTHR46766">
    <property type="entry name" value="GLUTAMINE-RICH PROTEIN 2"/>
    <property type="match status" value="1"/>
</dbReference>
<dbReference type="InterPro" id="IPR022171">
    <property type="entry name" value="PPE_C"/>
</dbReference>